<name>A0A1H4I9T8_9PSEU</name>
<protein>
    <submittedName>
        <fullName evidence="1">Uncharacterized protein</fullName>
    </submittedName>
</protein>
<sequence length="84" mass="8920">MTPRSTGFGGVPRDIRTGEATGRGARIFVAEDACVATDPMAPLVEMDLQGYPVHEPDGVAVVFLAGILPAEVRDRILASVRVTR</sequence>
<reference evidence="2" key="1">
    <citation type="submission" date="2016-10" db="EMBL/GenBank/DDBJ databases">
        <authorList>
            <person name="Varghese N."/>
            <person name="Submissions S."/>
        </authorList>
    </citation>
    <scope>NUCLEOTIDE SEQUENCE [LARGE SCALE GENOMIC DNA]</scope>
    <source>
        <strain evidence="2">DSM 44544</strain>
    </source>
</reference>
<dbReference type="OrthoDB" id="9923475at2"/>
<dbReference type="RefSeq" id="WP_091303994.1">
    <property type="nucleotide sequence ID" value="NZ_FNSO01000001.1"/>
</dbReference>
<organism evidence="1 2">
    <name type="scientific">Amycolatopsis tolypomycina</name>
    <dbReference type="NCBI Taxonomy" id="208445"/>
    <lineage>
        <taxon>Bacteria</taxon>
        <taxon>Bacillati</taxon>
        <taxon>Actinomycetota</taxon>
        <taxon>Actinomycetes</taxon>
        <taxon>Pseudonocardiales</taxon>
        <taxon>Pseudonocardiaceae</taxon>
        <taxon>Amycolatopsis</taxon>
    </lineage>
</organism>
<gene>
    <name evidence="1" type="ORF">SAMN04489727_0254</name>
</gene>
<proteinExistence type="predicted"/>
<evidence type="ECO:0000313" key="1">
    <source>
        <dbReference type="EMBL" id="SEB30042.1"/>
    </source>
</evidence>
<evidence type="ECO:0000313" key="2">
    <source>
        <dbReference type="Proteomes" id="UP000199622"/>
    </source>
</evidence>
<dbReference type="AlphaFoldDB" id="A0A1H4I9T8"/>
<keyword evidence="2" id="KW-1185">Reference proteome</keyword>
<dbReference type="EMBL" id="FNSO01000001">
    <property type="protein sequence ID" value="SEB30042.1"/>
    <property type="molecule type" value="Genomic_DNA"/>
</dbReference>
<dbReference type="Proteomes" id="UP000199622">
    <property type="component" value="Unassembled WGS sequence"/>
</dbReference>
<accession>A0A1H4I9T8</accession>